<dbReference type="AlphaFoldDB" id="I0YW79"/>
<keyword evidence="5" id="KW-1185">Reference proteome</keyword>
<feature type="region of interest" description="Disordered" evidence="3">
    <location>
        <begin position="34"/>
        <end position="53"/>
    </location>
</feature>
<dbReference type="InterPro" id="IPR011990">
    <property type="entry name" value="TPR-like_helical_dom_sf"/>
</dbReference>
<comment type="caution">
    <text evidence="4">The sequence shown here is derived from an EMBL/GenBank/DDBJ whole genome shotgun (WGS) entry which is preliminary data.</text>
</comment>
<name>I0YW79_COCSC</name>
<sequence length="749" mass="78799">MSDTGKDSQQQQDLKPRFIAVNLDVFSHAGMHGTFPSRSAAEPAHGGNLGGECAQGFNLRKDVGSAPRDKHPRSVPPLEAHRDCAAGQVARRPSSAGVILEAPRGHDATAAMQRGFTCDPFAAIHAGASDTQQQCAQPGTSGRGGSGAARDQSGASYGEVKAQSCDFPIAGGPPVDPLMPDSCSTDFASVAARRPAFQAAFYFGARRRPEADAEPFAFGEHGPLAAGVQRFSTSLPDAHLLQDSPTAAAASPLPEASTPNQDHQRQRGHVNQEAAQQMRPGSGGAVEAMEVCGSGGGSDVTPQARHAQLLWPASLQRLRRAARQSTQSPVMHAGAADPDMQPLGRHISGVCSPGGCDTPNPARQPWQKQPSGKEEHAGEFVAAGENVPRYANHAAMRTVVEGTAYAKDGGRARGRARCGGHSCGGRGPASEEQQRPQRSPMMEVSRAGPGMLQSPGSAWQAPGCSPMQIDVQPTRLGRLHAVMEMSTLDATIDGTRVSGSFTQLQVQHGGVAGGTSQVLQWQMEMQRGQHCTSSSTSSGGSFLEPRANMSPCSSEDSRDMTVCRTKLSGLLMSGDVASPGSMLMITGDKLAETFSPFAAGTPAPPAPDEHGFTCSQASNGDLAPKKPPGSSTVKDAVSNGKLATFNDRLHEAVVNGDVDLVGQAWQQVHTGDVQPDIDTLNALLKSFCRVKGDPCIKEAEQLVAQAMKHGCQPNAATYHHLTDITMRHEMMACPDEDPEPRERDPFVTP</sequence>
<feature type="compositionally biased region" description="Low complexity" evidence="3">
    <location>
        <begin position="532"/>
        <end position="541"/>
    </location>
</feature>
<dbReference type="PROSITE" id="PS51375">
    <property type="entry name" value="PPR"/>
    <property type="match status" value="1"/>
</dbReference>
<dbReference type="OrthoDB" id="185373at2759"/>
<feature type="region of interest" description="Disordered" evidence="3">
    <location>
        <begin position="62"/>
        <end position="94"/>
    </location>
</feature>
<dbReference type="Gene3D" id="1.25.40.10">
    <property type="entry name" value="Tetratricopeptide repeat domain"/>
    <property type="match status" value="1"/>
</dbReference>
<organism evidence="4 5">
    <name type="scientific">Coccomyxa subellipsoidea (strain C-169)</name>
    <name type="common">Green microalga</name>
    <dbReference type="NCBI Taxonomy" id="574566"/>
    <lineage>
        <taxon>Eukaryota</taxon>
        <taxon>Viridiplantae</taxon>
        <taxon>Chlorophyta</taxon>
        <taxon>core chlorophytes</taxon>
        <taxon>Trebouxiophyceae</taxon>
        <taxon>Trebouxiophyceae incertae sedis</taxon>
        <taxon>Coccomyxaceae</taxon>
        <taxon>Coccomyxa</taxon>
        <taxon>Coccomyxa subellipsoidea</taxon>
    </lineage>
</organism>
<dbReference type="GeneID" id="17040635"/>
<dbReference type="KEGG" id="csl:COCSUDRAFT_63790"/>
<dbReference type="Proteomes" id="UP000007264">
    <property type="component" value="Unassembled WGS sequence"/>
</dbReference>
<keyword evidence="1" id="KW-0677">Repeat</keyword>
<accession>I0YW79</accession>
<gene>
    <name evidence="4" type="ORF">COCSUDRAFT_63790</name>
</gene>
<evidence type="ECO:0000256" key="1">
    <source>
        <dbReference type="ARBA" id="ARBA00022737"/>
    </source>
</evidence>
<evidence type="ECO:0000256" key="2">
    <source>
        <dbReference type="PROSITE-ProRule" id="PRU00708"/>
    </source>
</evidence>
<feature type="region of interest" description="Disordered" evidence="3">
    <location>
        <begin position="408"/>
        <end position="445"/>
    </location>
</feature>
<protein>
    <submittedName>
        <fullName evidence="4">Uncharacterized protein</fullName>
    </submittedName>
</protein>
<evidence type="ECO:0000313" key="5">
    <source>
        <dbReference type="Proteomes" id="UP000007264"/>
    </source>
</evidence>
<dbReference type="InterPro" id="IPR002885">
    <property type="entry name" value="PPR_rpt"/>
</dbReference>
<feature type="repeat" description="PPR" evidence="2">
    <location>
        <begin position="676"/>
        <end position="713"/>
    </location>
</feature>
<dbReference type="RefSeq" id="XP_005647192.1">
    <property type="nucleotide sequence ID" value="XM_005647135.1"/>
</dbReference>
<evidence type="ECO:0000256" key="3">
    <source>
        <dbReference type="SAM" id="MobiDB-lite"/>
    </source>
</evidence>
<proteinExistence type="predicted"/>
<feature type="region of interest" description="Disordered" evidence="3">
    <location>
        <begin position="246"/>
        <end position="286"/>
    </location>
</feature>
<dbReference type="EMBL" id="AGSI01000009">
    <property type="protein sequence ID" value="EIE22648.1"/>
    <property type="molecule type" value="Genomic_DNA"/>
</dbReference>
<feature type="region of interest" description="Disordered" evidence="3">
    <location>
        <begin position="129"/>
        <end position="157"/>
    </location>
</feature>
<feature type="region of interest" description="Disordered" evidence="3">
    <location>
        <begin position="596"/>
        <end position="635"/>
    </location>
</feature>
<evidence type="ECO:0000313" key="4">
    <source>
        <dbReference type="EMBL" id="EIE22648.1"/>
    </source>
</evidence>
<reference evidence="4 5" key="1">
    <citation type="journal article" date="2012" name="Genome Biol.">
        <title>The genome of the polar eukaryotic microalga coccomyxa subellipsoidea reveals traits of cold adaptation.</title>
        <authorList>
            <person name="Blanc G."/>
            <person name="Agarkova I."/>
            <person name="Grimwood J."/>
            <person name="Kuo A."/>
            <person name="Brueggeman A."/>
            <person name="Dunigan D."/>
            <person name="Gurnon J."/>
            <person name="Ladunga I."/>
            <person name="Lindquist E."/>
            <person name="Lucas S."/>
            <person name="Pangilinan J."/>
            <person name="Proschold T."/>
            <person name="Salamov A."/>
            <person name="Schmutz J."/>
            <person name="Weeks D."/>
            <person name="Yamada T."/>
            <person name="Claverie J.M."/>
            <person name="Grigoriev I."/>
            <person name="Van Etten J."/>
            <person name="Lomsadze A."/>
            <person name="Borodovsky M."/>
        </authorList>
    </citation>
    <scope>NUCLEOTIDE SEQUENCE [LARGE SCALE GENOMIC DNA]</scope>
    <source>
        <strain evidence="4 5">C-169</strain>
    </source>
</reference>
<feature type="region of interest" description="Disordered" evidence="3">
    <location>
        <begin position="530"/>
        <end position="557"/>
    </location>
</feature>